<protein>
    <submittedName>
        <fullName evidence="2">Uncharacterized protein</fullName>
    </submittedName>
</protein>
<keyword evidence="1" id="KW-0812">Transmembrane</keyword>
<dbReference type="Proteomes" id="UP000015106">
    <property type="component" value="Chromosome 1"/>
</dbReference>
<organism evidence="2 3">
    <name type="scientific">Triticum urartu</name>
    <name type="common">Red wild einkorn</name>
    <name type="synonym">Crithodium urartu</name>
    <dbReference type="NCBI Taxonomy" id="4572"/>
    <lineage>
        <taxon>Eukaryota</taxon>
        <taxon>Viridiplantae</taxon>
        <taxon>Streptophyta</taxon>
        <taxon>Embryophyta</taxon>
        <taxon>Tracheophyta</taxon>
        <taxon>Spermatophyta</taxon>
        <taxon>Magnoliopsida</taxon>
        <taxon>Liliopsida</taxon>
        <taxon>Poales</taxon>
        <taxon>Poaceae</taxon>
        <taxon>BOP clade</taxon>
        <taxon>Pooideae</taxon>
        <taxon>Triticodae</taxon>
        <taxon>Triticeae</taxon>
        <taxon>Triticinae</taxon>
        <taxon>Triticum</taxon>
    </lineage>
</organism>
<evidence type="ECO:0000313" key="3">
    <source>
        <dbReference type="Proteomes" id="UP000015106"/>
    </source>
</evidence>
<accession>A0A8R7NY77</accession>
<dbReference type="Gramene" id="TuG1812G0100001860.01.T01">
    <property type="protein sequence ID" value="TuG1812G0100001860.01.T01"/>
    <property type="gene ID" value="TuG1812G0100001860.01"/>
</dbReference>
<dbReference type="Gramene" id="TuG1812G0100001860.01.T02">
    <property type="protein sequence ID" value="TuG1812G0100001860.01.T02"/>
    <property type="gene ID" value="TuG1812G0100001860.01"/>
</dbReference>
<evidence type="ECO:0000313" key="2">
    <source>
        <dbReference type="EnsemblPlants" id="TuG1812G0100001860.01.T02"/>
    </source>
</evidence>
<reference evidence="2" key="2">
    <citation type="submission" date="2018-03" db="EMBL/GenBank/DDBJ databases">
        <title>The Triticum urartu genome reveals the dynamic nature of wheat genome evolution.</title>
        <authorList>
            <person name="Ling H."/>
            <person name="Ma B."/>
            <person name="Shi X."/>
            <person name="Liu H."/>
            <person name="Dong L."/>
            <person name="Sun H."/>
            <person name="Cao Y."/>
            <person name="Gao Q."/>
            <person name="Zheng S."/>
            <person name="Li Y."/>
            <person name="Yu Y."/>
            <person name="Du H."/>
            <person name="Qi M."/>
            <person name="Li Y."/>
            <person name="Yu H."/>
            <person name="Cui Y."/>
            <person name="Wang N."/>
            <person name="Chen C."/>
            <person name="Wu H."/>
            <person name="Zhao Y."/>
            <person name="Zhang J."/>
            <person name="Li Y."/>
            <person name="Zhou W."/>
            <person name="Zhang B."/>
            <person name="Hu W."/>
            <person name="Eijk M."/>
            <person name="Tang J."/>
            <person name="Witsenboer H."/>
            <person name="Zhao S."/>
            <person name="Li Z."/>
            <person name="Zhang A."/>
            <person name="Wang D."/>
            <person name="Liang C."/>
        </authorList>
    </citation>
    <scope>NUCLEOTIDE SEQUENCE [LARGE SCALE GENOMIC DNA]</scope>
    <source>
        <strain evidence="2">cv. G1812</strain>
    </source>
</reference>
<reference evidence="2" key="3">
    <citation type="submission" date="2022-06" db="UniProtKB">
        <authorList>
            <consortium name="EnsemblPlants"/>
        </authorList>
    </citation>
    <scope>IDENTIFICATION</scope>
</reference>
<dbReference type="EnsemblPlants" id="TuG1812G0100001860.01.T02">
    <property type="protein sequence ID" value="TuG1812G0100001860.01.T02"/>
    <property type="gene ID" value="TuG1812G0100001860.01"/>
</dbReference>
<dbReference type="EnsemblPlants" id="TuG1812G0100001860.01.T01">
    <property type="protein sequence ID" value="TuG1812G0100001860.01.T01"/>
    <property type="gene ID" value="TuG1812G0100001860.01"/>
</dbReference>
<proteinExistence type="predicted"/>
<keyword evidence="1" id="KW-1133">Transmembrane helix</keyword>
<sequence>MCSSCLSSTAPSITEQVKRSASITMLRKGTIYLSNIQLKKLFLHKCCWVVSEIKTIVFRFIHLGINSWNFLLEFLWFPFIVFRQLLLHHLRCLLQKQ</sequence>
<feature type="transmembrane region" description="Helical" evidence="1">
    <location>
        <begin position="68"/>
        <end position="86"/>
    </location>
</feature>
<keyword evidence="3" id="KW-1185">Reference proteome</keyword>
<name>A0A8R7NY77_TRIUA</name>
<keyword evidence="1" id="KW-0472">Membrane</keyword>
<evidence type="ECO:0000256" key="1">
    <source>
        <dbReference type="SAM" id="Phobius"/>
    </source>
</evidence>
<dbReference type="AlphaFoldDB" id="A0A8R7NY77"/>
<reference evidence="3" key="1">
    <citation type="journal article" date="2013" name="Nature">
        <title>Draft genome of the wheat A-genome progenitor Triticum urartu.</title>
        <authorList>
            <person name="Ling H.Q."/>
            <person name="Zhao S."/>
            <person name="Liu D."/>
            <person name="Wang J."/>
            <person name="Sun H."/>
            <person name="Zhang C."/>
            <person name="Fan H."/>
            <person name="Li D."/>
            <person name="Dong L."/>
            <person name="Tao Y."/>
            <person name="Gao C."/>
            <person name="Wu H."/>
            <person name="Li Y."/>
            <person name="Cui Y."/>
            <person name="Guo X."/>
            <person name="Zheng S."/>
            <person name="Wang B."/>
            <person name="Yu K."/>
            <person name="Liang Q."/>
            <person name="Yang W."/>
            <person name="Lou X."/>
            <person name="Chen J."/>
            <person name="Feng M."/>
            <person name="Jian J."/>
            <person name="Zhang X."/>
            <person name="Luo G."/>
            <person name="Jiang Y."/>
            <person name="Liu J."/>
            <person name="Wang Z."/>
            <person name="Sha Y."/>
            <person name="Zhang B."/>
            <person name="Wu H."/>
            <person name="Tang D."/>
            <person name="Shen Q."/>
            <person name="Xue P."/>
            <person name="Zou S."/>
            <person name="Wang X."/>
            <person name="Liu X."/>
            <person name="Wang F."/>
            <person name="Yang Y."/>
            <person name="An X."/>
            <person name="Dong Z."/>
            <person name="Zhang K."/>
            <person name="Zhang X."/>
            <person name="Luo M.C."/>
            <person name="Dvorak J."/>
            <person name="Tong Y."/>
            <person name="Wang J."/>
            <person name="Yang H."/>
            <person name="Li Z."/>
            <person name="Wang D."/>
            <person name="Zhang A."/>
            <person name="Wang J."/>
        </authorList>
    </citation>
    <scope>NUCLEOTIDE SEQUENCE</scope>
    <source>
        <strain evidence="3">cv. G1812</strain>
    </source>
</reference>